<organism evidence="1 2">
    <name type="scientific">Marixanthomonas spongiae</name>
    <dbReference type="NCBI Taxonomy" id="2174845"/>
    <lineage>
        <taxon>Bacteria</taxon>
        <taxon>Pseudomonadati</taxon>
        <taxon>Bacteroidota</taxon>
        <taxon>Flavobacteriia</taxon>
        <taxon>Flavobacteriales</taxon>
        <taxon>Flavobacteriaceae</taxon>
        <taxon>Marixanthomonas</taxon>
    </lineage>
</organism>
<reference evidence="1 2" key="1">
    <citation type="submission" date="2018-04" db="EMBL/GenBank/DDBJ databases">
        <title>Marixanthomonas spongiae HN-E44 sp. nov., isolated from a marine sponge.</title>
        <authorList>
            <person name="Luo L."/>
            <person name="Zhuang L."/>
        </authorList>
    </citation>
    <scope>NUCLEOTIDE SEQUENCE [LARGE SCALE GENOMIC DNA]</scope>
    <source>
        <strain evidence="1 2">HN-E44</strain>
    </source>
</reference>
<dbReference type="Proteomes" id="UP000245962">
    <property type="component" value="Unassembled WGS sequence"/>
</dbReference>
<comment type="caution">
    <text evidence="1">The sequence shown here is derived from an EMBL/GenBank/DDBJ whole genome shotgun (WGS) entry which is preliminary data.</text>
</comment>
<dbReference type="RefSeq" id="WP_116695519.1">
    <property type="nucleotide sequence ID" value="NZ_QEHR01000012.1"/>
</dbReference>
<dbReference type="AlphaFoldDB" id="A0A2U0HVF1"/>
<accession>A0A2U0HVF1</accession>
<sequence>MPLLVSKRELNSNYLINNTYENLAFKPVTKIANITFIPPKTKIKFSNYNNWVYLKLDSSNNETLSVLRLKKIILNKEKFYEANKSISFKKRKGYAQCLYEYAFQNLDLPIICDGIQTKPGSSDLWLKFQKRQDEYGYEIVVFNTQTNHKSKFIRRNYNEYDIWGWYADFTDMAKNIPKFLEDAVSEGDMELELYQFLKKNINKVKDRSHIRLIGRKN</sequence>
<gene>
    <name evidence="1" type="ORF">DDV96_14610</name>
</gene>
<protein>
    <submittedName>
        <fullName evidence="1">Uncharacterized protein</fullName>
    </submittedName>
</protein>
<proteinExistence type="predicted"/>
<evidence type="ECO:0000313" key="1">
    <source>
        <dbReference type="EMBL" id="PVW12853.1"/>
    </source>
</evidence>
<dbReference type="OrthoDB" id="1374226at2"/>
<name>A0A2U0HVF1_9FLAO</name>
<dbReference type="EMBL" id="QEHR01000012">
    <property type="protein sequence ID" value="PVW12853.1"/>
    <property type="molecule type" value="Genomic_DNA"/>
</dbReference>
<keyword evidence="2" id="KW-1185">Reference proteome</keyword>
<evidence type="ECO:0000313" key="2">
    <source>
        <dbReference type="Proteomes" id="UP000245962"/>
    </source>
</evidence>